<protein>
    <submittedName>
        <fullName evidence="1">Uncharacterized protein</fullName>
    </submittedName>
</protein>
<accession>E1Y9I6</accession>
<reference evidence="1" key="1">
    <citation type="journal article" date="2011" name="Environ. Microbiol.">
        <title>Genomic insights into the metabolic potential of the polycyclic aromatic hydrocarbon degrading sulfate-reducing Deltaproteobacterium N47.</title>
        <authorList>
            <person name="Bergmann F."/>
            <person name="Selesi D."/>
            <person name="Weinmaier T."/>
            <person name="Tischler P."/>
            <person name="Rattei T."/>
            <person name="Meckenstock R.U."/>
        </authorList>
    </citation>
    <scope>NUCLEOTIDE SEQUENCE</scope>
</reference>
<dbReference type="EMBL" id="FR695864">
    <property type="protein sequence ID" value="CBX27230.1"/>
    <property type="molecule type" value="Genomic_DNA"/>
</dbReference>
<dbReference type="AlphaFoldDB" id="E1Y9I6"/>
<gene>
    <name evidence="1" type="ORF">N47_A12590</name>
</gene>
<dbReference type="SUPFAM" id="SSF159245">
    <property type="entry name" value="AttH-like"/>
    <property type="match status" value="1"/>
</dbReference>
<name>E1Y9I6_9BACT</name>
<evidence type="ECO:0000313" key="1">
    <source>
        <dbReference type="EMBL" id="CBX27230.1"/>
    </source>
</evidence>
<sequence>MYHVGGKVWGIADGIIQQTNLIITPSDHRTISNNEFVGNRIGPTDESANFQVVQESDRVIWKTGNRRITCRLPYWELKGEHMGVDLDLTIGGIGDSIPYHGPWTDLPVKSLAGNEHLCWASGSFTYQGKKYTLDEGWAVRERTCLGKGWDVLTLLGHSTGYIWRWCFSESVKVFCFAEPEANHFLGRVWSGDQVLGYGPGQITVEPLERWKDPMTDVTIPIKWKIRMESDAANVEMNVATWSRALYGFHLAKGYTTHYCVLGRTNGSVVFSDGRNVPMDDCQTYFETAKATVLPKG</sequence>
<organism evidence="1">
    <name type="scientific">uncultured Desulfobacterium sp</name>
    <dbReference type="NCBI Taxonomy" id="201089"/>
    <lineage>
        <taxon>Bacteria</taxon>
        <taxon>Pseudomonadati</taxon>
        <taxon>Thermodesulfobacteriota</taxon>
        <taxon>Desulfobacteria</taxon>
        <taxon>Desulfobacterales</taxon>
        <taxon>Desulfobacteriaceae</taxon>
        <taxon>Desulfobacterium</taxon>
        <taxon>environmental samples</taxon>
    </lineage>
</organism>
<proteinExistence type="predicted"/>